<evidence type="ECO:0008006" key="11">
    <source>
        <dbReference type="Google" id="ProtNLM"/>
    </source>
</evidence>
<feature type="transmembrane region" description="Helical" evidence="8">
    <location>
        <begin position="411"/>
        <end position="431"/>
    </location>
</feature>
<keyword evidence="10" id="KW-1185">Reference proteome</keyword>
<comment type="subcellular location">
    <subcellularLocation>
        <location evidence="1">Cell membrane</location>
        <topology evidence="1">Multi-pass membrane protein</topology>
    </subcellularLocation>
</comment>
<dbReference type="PRINTS" id="PR01806">
    <property type="entry name" value="VIRFACTRMVIN"/>
</dbReference>
<evidence type="ECO:0000256" key="2">
    <source>
        <dbReference type="ARBA" id="ARBA00022475"/>
    </source>
</evidence>
<keyword evidence="7 8" id="KW-0472">Membrane</keyword>
<evidence type="ECO:0000256" key="5">
    <source>
        <dbReference type="ARBA" id="ARBA00022984"/>
    </source>
</evidence>
<evidence type="ECO:0000256" key="6">
    <source>
        <dbReference type="ARBA" id="ARBA00022989"/>
    </source>
</evidence>
<evidence type="ECO:0000313" key="9">
    <source>
        <dbReference type="EMBL" id="GAA5015394.1"/>
    </source>
</evidence>
<keyword evidence="5" id="KW-0573">Peptidoglycan synthesis</keyword>
<feature type="transmembrane region" description="Helical" evidence="8">
    <location>
        <begin position="443"/>
        <end position="467"/>
    </location>
</feature>
<dbReference type="PANTHER" id="PTHR47019">
    <property type="entry name" value="LIPID II FLIPPASE MURJ"/>
    <property type="match status" value="1"/>
</dbReference>
<keyword evidence="6 8" id="KW-1133">Transmembrane helix</keyword>
<dbReference type="Proteomes" id="UP001500427">
    <property type="component" value="Unassembled WGS sequence"/>
</dbReference>
<feature type="transmembrane region" description="Helical" evidence="8">
    <location>
        <begin position="253"/>
        <end position="278"/>
    </location>
</feature>
<evidence type="ECO:0000256" key="7">
    <source>
        <dbReference type="ARBA" id="ARBA00023136"/>
    </source>
</evidence>
<dbReference type="InterPro" id="IPR004268">
    <property type="entry name" value="MurJ"/>
</dbReference>
<accession>A0ABP9IZ70</accession>
<feature type="transmembrane region" description="Helical" evidence="8">
    <location>
        <begin position="15"/>
        <end position="33"/>
    </location>
</feature>
<keyword evidence="3 8" id="KW-0812">Transmembrane</keyword>
<evidence type="ECO:0000256" key="8">
    <source>
        <dbReference type="SAM" id="Phobius"/>
    </source>
</evidence>
<gene>
    <name evidence="9" type="ORF">GCM10023258_00100</name>
</gene>
<dbReference type="EMBL" id="BAABIW010000001">
    <property type="protein sequence ID" value="GAA5015394.1"/>
    <property type="molecule type" value="Genomic_DNA"/>
</dbReference>
<feature type="transmembrane region" description="Helical" evidence="8">
    <location>
        <begin position="170"/>
        <end position="191"/>
    </location>
</feature>
<feature type="transmembrane region" description="Helical" evidence="8">
    <location>
        <begin position="334"/>
        <end position="353"/>
    </location>
</feature>
<proteinExistence type="predicted"/>
<dbReference type="InterPro" id="IPR051050">
    <property type="entry name" value="Lipid_II_flippase_MurJ/MviN"/>
</dbReference>
<feature type="transmembrane region" description="Helical" evidence="8">
    <location>
        <begin position="63"/>
        <end position="86"/>
    </location>
</feature>
<feature type="transmembrane region" description="Helical" evidence="8">
    <location>
        <begin position="298"/>
        <end position="322"/>
    </location>
</feature>
<keyword evidence="4" id="KW-0133">Cell shape</keyword>
<dbReference type="Pfam" id="PF03023">
    <property type="entry name" value="MurJ"/>
    <property type="match status" value="1"/>
</dbReference>
<name>A0ABP9IZ70_9MICO</name>
<evidence type="ECO:0000256" key="3">
    <source>
        <dbReference type="ARBA" id="ARBA00022692"/>
    </source>
</evidence>
<feature type="transmembrane region" description="Helical" evidence="8">
    <location>
        <begin position="98"/>
        <end position="123"/>
    </location>
</feature>
<feature type="transmembrane region" description="Helical" evidence="8">
    <location>
        <begin position="373"/>
        <end position="399"/>
    </location>
</feature>
<comment type="caution">
    <text evidence="9">The sequence shown here is derived from an EMBL/GenBank/DDBJ whole genome shotgun (WGS) entry which is preliminary data.</text>
</comment>
<reference evidence="10" key="1">
    <citation type="journal article" date="2019" name="Int. J. Syst. Evol. Microbiol.">
        <title>The Global Catalogue of Microorganisms (GCM) 10K type strain sequencing project: providing services to taxonomists for standard genome sequencing and annotation.</title>
        <authorList>
            <consortium name="The Broad Institute Genomics Platform"/>
            <consortium name="The Broad Institute Genome Sequencing Center for Infectious Disease"/>
            <person name="Wu L."/>
            <person name="Ma J."/>
        </authorList>
    </citation>
    <scope>NUCLEOTIDE SEQUENCE [LARGE SCALE GENOMIC DNA]</scope>
    <source>
        <strain evidence="10">JCM 17687</strain>
    </source>
</reference>
<evidence type="ECO:0000256" key="1">
    <source>
        <dbReference type="ARBA" id="ARBA00004651"/>
    </source>
</evidence>
<protein>
    <recommendedName>
        <fullName evidence="11">Peptidoglycan lipid II flippase</fullName>
    </recommendedName>
</protein>
<evidence type="ECO:0000256" key="4">
    <source>
        <dbReference type="ARBA" id="ARBA00022960"/>
    </source>
</evidence>
<feature type="transmembrane region" description="Helical" evidence="8">
    <location>
        <begin position="479"/>
        <end position="496"/>
    </location>
</feature>
<sequence length="559" mass="54912">MTGPAAGAGGGPRRGLLAAAGTIAVITLVARVVGFGRWFVFSHAIGATCVGSTYQSVNAVPNVLFEIAAGGVLAAVAVPLVAAALARGDREEADHTASALLTWVLLVLVPVAVVVALAATPIAGTLLGSARDCAGAVGLGADLLRVFALQIPLYGVGIVLGGVLQAHHRFVAAALAPLLSSLVVIATYLAYGALVPDPTAAVAQLPASATTVLGVGTTLGVVALALPLLGPVRRAGVRLRLTTSFPHGVATRVRSLAVAGLLAVAGQQLATLVVIRLANDRGGPGTLNVHTYVQAVSLLPYAVLAVPLATAAFPSLAGSAATDRVGTLAVLGRAWLATLLAGIAAAALLVAVARPVGGFFALLDAGRGAGTGAAALSAIPDALALLAPGILALSVIGVLSRASYVRGRARAAGAVVALAWLGTTVLPLLVLGGDAGPAGTVRWLAAGTSLGLVLGAVALAVLVRRGWGSGSLAVPPRPVVAGAVGAAAAAAAGWWLGGVWQVEGLAAAAVQCAVVALGAVLVLVAVTLLVDRSVVSRLRHRGTGLPLPESAEEGTVGGW</sequence>
<dbReference type="RefSeq" id="WP_345505373.1">
    <property type="nucleotide sequence ID" value="NZ_BAABIW010000001.1"/>
</dbReference>
<keyword evidence="2" id="KW-1003">Cell membrane</keyword>
<feature type="transmembrane region" description="Helical" evidence="8">
    <location>
        <begin position="211"/>
        <end position="232"/>
    </location>
</feature>
<organism evidence="9 10">
    <name type="scientific">Terrabacter aeriphilus</name>
    <dbReference type="NCBI Taxonomy" id="515662"/>
    <lineage>
        <taxon>Bacteria</taxon>
        <taxon>Bacillati</taxon>
        <taxon>Actinomycetota</taxon>
        <taxon>Actinomycetes</taxon>
        <taxon>Micrococcales</taxon>
        <taxon>Intrasporangiaceae</taxon>
        <taxon>Terrabacter</taxon>
    </lineage>
</organism>
<feature type="transmembrane region" description="Helical" evidence="8">
    <location>
        <begin position="143"/>
        <end position="163"/>
    </location>
</feature>
<feature type="transmembrane region" description="Helical" evidence="8">
    <location>
        <begin position="508"/>
        <end position="530"/>
    </location>
</feature>
<dbReference type="PANTHER" id="PTHR47019:SF1">
    <property type="entry name" value="LIPID II FLIPPASE MURJ"/>
    <property type="match status" value="1"/>
</dbReference>
<evidence type="ECO:0000313" key="10">
    <source>
        <dbReference type="Proteomes" id="UP001500427"/>
    </source>
</evidence>